<protein>
    <submittedName>
        <fullName evidence="2">Uncharacterized protein</fullName>
    </submittedName>
</protein>
<evidence type="ECO:0000313" key="2">
    <source>
        <dbReference type="EMBL" id="MFC3637772.1"/>
    </source>
</evidence>
<reference evidence="3" key="1">
    <citation type="journal article" date="2019" name="Int. J. Syst. Evol. Microbiol.">
        <title>The Global Catalogue of Microorganisms (GCM) 10K type strain sequencing project: providing services to taxonomists for standard genome sequencing and annotation.</title>
        <authorList>
            <consortium name="The Broad Institute Genomics Platform"/>
            <consortium name="The Broad Institute Genome Sequencing Center for Infectious Disease"/>
            <person name="Wu L."/>
            <person name="Ma J."/>
        </authorList>
    </citation>
    <scope>NUCLEOTIDE SEQUENCE [LARGE SCALE GENOMIC DNA]</scope>
    <source>
        <strain evidence="3">KCTC 42282</strain>
    </source>
</reference>
<evidence type="ECO:0000313" key="3">
    <source>
        <dbReference type="Proteomes" id="UP001595704"/>
    </source>
</evidence>
<dbReference type="EMBL" id="JBHRYC010000050">
    <property type="protein sequence ID" value="MFC3637772.1"/>
    <property type="molecule type" value="Genomic_DNA"/>
</dbReference>
<organism evidence="2 3">
    <name type="scientific">Camelimonas fluminis</name>
    <dbReference type="NCBI Taxonomy" id="1576911"/>
    <lineage>
        <taxon>Bacteria</taxon>
        <taxon>Pseudomonadati</taxon>
        <taxon>Pseudomonadota</taxon>
        <taxon>Alphaproteobacteria</taxon>
        <taxon>Hyphomicrobiales</taxon>
        <taxon>Chelatococcaceae</taxon>
        <taxon>Camelimonas</taxon>
    </lineage>
</organism>
<evidence type="ECO:0000256" key="1">
    <source>
        <dbReference type="SAM" id="MobiDB-lite"/>
    </source>
</evidence>
<proteinExistence type="predicted"/>
<name>A0ABV7UI21_9HYPH</name>
<feature type="region of interest" description="Disordered" evidence="1">
    <location>
        <begin position="1"/>
        <end position="25"/>
    </location>
</feature>
<sequence length="74" mass="8423">MECDRISPSDSARMKSCGQGHGAGDQIKRDFTTLRFGAIYTFYGRNIMDIFIDTYNDSDDDARHEYALIMSSMI</sequence>
<accession>A0ABV7UI21</accession>
<dbReference type="Proteomes" id="UP001595704">
    <property type="component" value="Unassembled WGS sequence"/>
</dbReference>
<dbReference type="RefSeq" id="WP_191317782.1">
    <property type="nucleotide sequence ID" value="NZ_BNCG01000001.1"/>
</dbReference>
<gene>
    <name evidence="2" type="ORF">ACFONL_10355</name>
</gene>
<keyword evidence="3" id="KW-1185">Reference proteome</keyword>
<comment type="caution">
    <text evidence="2">The sequence shown here is derived from an EMBL/GenBank/DDBJ whole genome shotgun (WGS) entry which is preliminary data.</text>
</comment>